<name>A0AAN2CB87_UNVUL</name>
<dbReference type="AlphaFoldDB" id="A0AAN2CB87"/>
<dbReference type="Gene3D" id="3.40.50.720">
    <property type="entry name" value="NAD(P)-binding Rossmann-like Domain"/>
    <property type="match status" value="1"/>
</dbReference>
<dbReference type="InterPro" id="IPR020904">
    <property type="entry name" value="Sc_DH/Rdtase_CS"/>
</dbReference>
<dbReference type="PRINTS" id="PR00081">
    <property type="entry name" value="GDHRDH"/>
</dbReference>
<dbReference type="Pfam" id="PF00106">
    <property type="entry name" value="adh_short"/>
    <property type="match status" value="1"/>
</dbReference>
<dbReference type="PANTHER" id="PTHR43313">
    <property type="entry name" value="SHORT-CHAIN DEHYDROGENASE/REDUCTASE FAMILY 9C"/>
    <property type="match status" value="1"/>
</dbReference>
<dbReference type="InterPro" id="IPR002347">
    <property type="entry name" value="SDR_fam"/>
</dbReference>
<keyword evidence="5" id="KW-1185">Reference proteome</keyword>
<sequence>MSAAAAGEAIVVTGASTGIGAATALHLARDGSIVFAGVRSDADAASVAALHPNVRAVRLDVTDDASIGAALQQVRDAAIPLRGLVNNAGIAIGGPLEFLPVSELRRQFDVNVFGAIAVTQAFLPMLRAARGRIVFVGSISGRLASPFIGPYSASKFALRALTDALRIELAPFGVGVTLVEPGAVKTPIWGKGRASVASQRAMLPPEALTHYGPAIERLFAVIDGEEKAGLPVERVSEAIAHALRAPHPPANRLLGGPAKAGSLLALVPARLRDRAIRRSMRLP</sequence>
<feature type="domain" description="Ketoreductase" evidence="3">
    <location>
        <begin position="8"/>
        <end position="182"/>
    </location>
</feature>
<evidence type="ECO:0000313" key="5">
    <source>
        <dbReference type="Proteomes" id="UP001317532"/>
    </source>
</evidence>
<dbReference type="InterPro" id="IPR057326">
    <property type="entry name" value="KR_dom"/>
</dbReference>
<accession>A0AAN2CB87</accession>
<evidence type="ECO:0000313" key="4">
    <source>
        <dbReference type="EMBL" id="BDE07467.1"/>
    </source>
</evidence>
<dbReference type="CDD" id="cd05374">
    <property type="entry name" value="17beta-HSD-like_SDR_c"/>
    <property type="match status" value="1"/>
</dbReference>
<proteinExistence type="inferred from homology"/>
<dbReference type="Proteomes" id="UP001317532">
    <property type="component" value="Chromosome"/>
</dbReference>
<dbReference type="EMBL" id="AP025523">
    <property type="protein sequence ID" value="BDE07467.1"/>
    <property type="molecule type" value="Genomic_DNA"/>
</dbReference>
<evidence type="ECO:0000259" key="3">
    <source>
        <dbReference type="SMART" id="SM00822"/>
    </source>
</evidence>
<dbReference type="GO" id="GO:0008202">
    <property type="term" value="P:steroid metabolic process"/>
    <property type="evidence" value="ECO:0007669"/>
    <property type="project" value="TreeGrafter"/>
</dbReference>
<organism evidence="4 5">
    <name type="scientific">Vulcanimicrobium alpinum</name>
    <dbReference type="NCBI Taxonomy" id="3016050"/>
    <lineage>
        <taxon>Bacteria</taxon>
        <taxon>Bacillati</taxon>
        <taxon>Vulcanimicrobiota</taxon>
        <taxon>Vulcanimicrobiia</taxon>
        <taxon>Vulcanimicrobiales</taxon>
        <taxon>Vulcanimicrobiaceae</taxon>
        <taxon>Vulcanimicrobium</taxon>
    </lineage>
</organism>
<dbReference type="KEGG" id="vab:WPS_27430"/>
<evidence type="ECO:0000256" key="2">
    <source>
        <dbReference type="RuleBase" id="RU000363"/>
    </source>
</evidence>
<reference evidence="4 5" key="1">
    <citation type="journal article" date="2022" name="ISME Commun">
        <title>Vulcanimicrobium alpinus gen. nov. sp. nov., the first cultivated representative of the candidate phylum 'Eremiobacterota', is a metabolically versatile aerobic anoxygenic phototroph.</title>
        <authorList>
            <person name="Yabe S."/>
            <person name="Muto K."/>
            <person name="Abe K."/>
            <person name="Yokota A."/>
            <person name="Staudigel H."/>
            <person name="Tebo B.M."/>
        </authorList>
    </citation>
    <scope>NUCLEOTIDE SEQUENCE [LARGE SCALE GENOMIC DNA]</scope>
    <source>
        <strain evidence="4 5">WC8-2</strain>
    </source>
</reference>
<dbReference type="RefSeq" id="WP_317995058.1">
    <property type="nucleotide sequence ID" value="NZ_AP025523.1"/>
</dbReference>
<dbReference type="PRINTS" id="PR00080">
    <property type="entry name" value="SDRFAMILY"/>
</dbReference>
<gene>
    <name evidence="4" type="ORF">WPS_27430</name>
</gene>
<dbReference type="SUPFAM" id="SSF51735">
    <property type="entry name" value="NAD(P)-binding Rossmann-fold domains"/>
    <property type="match status" value="1"/>
</dbReference>
<dbReference type="PROSITE" id="PS00061">
    <property type="entry name" value="ADH_SHORT"/>
    <property type="match status" value="1"/>
</dbReference>
<dbReference type="PANTHER" id="PTHR43313:SF1">
    <property type="entry name" value="3BETA-HYDROXYSTEROID DEHYDROGENASE DHS-16"/>
    <property type="match status" value="1"/>
</dbReference>
<dbReference type="SMART" id="SM00822">
    <property type="entry name" value="PKS_KR"/>
    <property type="match status" value="1"/>
</dbReference>
<comment type="similarity">
    <text evidence="1 2">Belongs to the short-chain dehydrogenases/reductases (SDR) family.</text>
</comment>
<evidence type="ECO:0000256" key="1">
    <source>
        <dbReference type="ARBA" id="ARBA00006484"/>
    </source>
</evidence>
<dbReference type="GO" id="GO:0016491">
    <property type="term" value="F:oxidoreductase activity"/>
    <property type="evidence" value="ECO:0007669"/>
    <property type="project" value="TreeGrafter"/>
</dbReference>
<protein>
    <submittedName>
        <fullName evidence="4">Short-chain dehydrogenase/reductase</fullName>
    </submittedName>
</protein>
<dbReference type="InterPro" id="IPR036291">
    <property type="entry name" value="NAD(P)-bd_dom_sf"/>
</dbReference>